<dbReference type="KEGG" id="hazt:108664462"/>
<dbReference type="GeneID" id="108664462"/>
<feature type="compositionally biased region" description="Basic residues" evidence="1">
    <location>
        <begin position="118"/>
        <end position="131"/>
    </location>
</feature>
<keyword evidence="2" id="KW-1185">Reference proteome</keyword>
<protein>
    <submittedName>
        <fullName evidence="3">Uncharacterized protein LOC108664462</fullName>
    </submittedName>
</protein>
<dbReference type="AlphaFoldDB" id="A0A8B7MZ49"/>
<accession>A0A8B7MZ49</accession>
<organism evidence="2 3">
    <name type="scientific">Hyalella azteca</name>
    <name type="common">Amphipod</name>
    <dbReference type="NCBI Taxonomy" id="294128"/>
    <lineage>
        <taxon>Eukaryota</taxon>
        <taxon>Metazoa</taxon>
        <taxon>Ecdysozoa</taxon>
        <taxon>Arthropoda</taxon>
        <taxon>Crustacea</taxon>
        <taxon>Multicrustacea</taxon>
        <taxon>Malacostraca</taxon>
        <taxon>Eumalacostraca</taxon>
        <taxon>Peracarida</taxon>
        <taxon>Amphipoda</taxon>
        <taxon>Senticaudata</taxon>
        <taxon>Talitrida</taxon>
        <taxon>Talitroidea</taxon>
        <taxon>Hyalellidae</taxon>
        <taxon>Hyalella</taxon>
    </lineage>
</organism>
<evidence type="ECO:0000313" key="3">
    <source>
        <dbReference type="RefSeq" id="XP_018006538.1"/>
    </source>
</evidence>
<dbReference type="GO" id="GO:0007131">
    <property type="term" value="P:reciprocal meiotic recombination"/>
    <property type="evidence" value="ECO:0007669"/>
    <property type="project" value="TreeGrafter"/>
</dbReference>
<gene>
    <name evidence="3" type="primary">LOC108664462</name>
</gene>
<reference evidence="3" key="1">
    <citation type="submission" date="2025-08" db="UniProtKB">
        <authorList>
            <consortium name="RefSeq"/>
        </authorList>
    </citation>
    <scope>IDENTIFICATION</scope>
    <source>
        <tissue evidence="3">Whole organism</tissue>
    </source>
</reference>
<feature type="region of interest" description="Disordered" evidence="1">
    <location>
        <begin position="109"/>
        <end position="140"/>
    </location>
</feature>
<evidence type="ECO:0000313" key="2">
    <source>
        <dbReference type="Proteomes" id="UP000694843"/>
    </source>
</evidence>
<dbReference type="GO" id="GO:0035861">
    <property type="term" value="C:site of double-strand break"/>
    <property type="evidence" value="ECO:0007669"/>
    <property type="project" value="TreeGrafter"/>
</dbReference>
<proteinExistence type="predicted"/>
<dbReference type="RefSeq" id="XP_018006538.1">
    <property type="nucleotide sequence ID" value="XM_018151049.2"/>
</dbReference>
<dbReference type="OrthoDB" id="9983043at2759"/>
<name>A0A8B7MZ49_HYAAZ</name>
<dbReference type="PANTHER" id="PTHR21615:SF2">
    <property type="entry name" value="CYCLIN N-TERMINAL DOMAIN-CONTAINING PROTEIN 1"/>
    <property type="match status" value="1"/>
</dbReference>
<feature type="compositionally biased region" description="Basic and acidic residues" evidence="1">
    <location>
        <begin position="261"/>
        <end position="295"/>
    </location>
</feature>
<sequence>MDISGRGKTPSTFFTLCHEIWQEKELDFLLEAWLQQLQEENERLKKAGQTSSSSVCRDVVGRLYSFLTYVVRAANLPQALVYKSIDLYCRFIVKHIEVMTEYVEENAGHQSSDIKTKSSSKGKTSTRKRSLSRKEEEQQRHQKQVLLKKVIERLAEQTPLRLLSCLQLISKIDSNSKILSIAKLRAALRCLKLDYSNRAILRSETRVLETLGHRCSFPSSHLEYINLLAMCIVYRLRRSSAKQGNVDTTVKNSTTQRRRPHDGDEHEMRTKKRRCDDQRREGNREDLQFSREFKTSNKNLIKKLKNKTNSPKTSSHSKPDENTSKKQQSPSKNAPEILDDSPVPSDKFRNEDHPHGAGNLSDKVHIEPNLARLIEEDMSDVHESALTLLDASYLYRSELYAALLYKITGKTELAPKFRRAYGSVEDDRLLLCASLLFSAFQIHGGDAYTTVVGPLLATGAQLLHADIRTFSDVIISTLIEKRQ</sequence>
<dbReference type="Proteomes" id="UP000694843">
    <property type="component" value="Unplaced"/>
</dbReference>
<evidence type="ECO:0000256" key="1">
    <source>
        <dbReference type="SAM" id="MobiDB-lite"/>
    </source>
</evidence>
<dbReference type="CDD" id="cd20541">
    <property type="entry name" value="CYCLIN_CNTD1"/>
    <property type="match status" value="1"/>
</dbReference>
<feature type="compositionally biased region" description="Polar residues" evidence="1">
    <location>
        <begin position="242"/>
        <end position="255"/>
    </location>
</feature>
<dbReference type="PANTHER" id="PTHR21615">
    <property type="entry name" value="CYCLIN N-TERMINAL DOMAIN-CONTAINING PROTEIN 1"/>
    <property type="match status" value="1"/>
</dbReference>
<feature type="region of interest" description="Disordered" evidence="1">
    <location>
        <begin position="242"/>
        <end position="362"/>
    </location>
</feature>
<feature type="compositionally biased region" description="Basic and acidic residues" evidence="1">
    <location>
        <begin position="346"/>
        <end position="355"/>
    </location>
</feature>